<proteinExistence type="predicted"/>
<gene>
    <name evidence="2" type="ORF">ERS852573_00896</name>
</gene>
<sequence length="73" mass="8661">MTEKELCLMCENYSEDTKCEQRDNCKLMAVLNENMELKKKVSRLKQQLDESELKRSYMINPNAIGDRHDMGCW</sequence>
<dbReference type="Proteomes" id="UP000095597">
    <property type="component" value="Unassembled WGS sequence"/>
</dbReference>
<organism evidence="2 3">
    <name type="scientific">Dorea longicatena</name>
    <dbReference type="NCBI Taxonomy" id="88431"/>
    <lineage>
        <taxon>Bacteria</taxon>
        <taxon>Bacillati</taxon>
        <taxon>Bacillota</taxon>
        <taxon>Clostridia</taxon>
        <taxon>Lachnospirales</taxon>
        <taxon>Lachnospiraceae</taxon>
        <taxon>Dorea</taxon>
    </lineage>
</organism>
<dbReference type="AlphaFoldDB" id="A0A173S9V7"/>
<dbReference type="EMBL" id="CYXO01000004">
    <property type="protein sequence ID" value="CUM86796.1"/>
    <property type="molecule type" value="Genomic_DNA"/>
</dbReference>
<keyword evidence="1" id="KW-0175">Coiled coil</keyword>
<protein>
    <submittedName>
        <fullName evidence="2">Uncharacterized protein</fullName>
    </submittedName>
</protein>
<name>A0A173S9V7_9FIRM</name>
<evidence type="ECO:0000256" key="1">
    <source>
        <dbReference type="SAM" id="Coils"/>
    </source>
</evidence>
<evidence type="ECO:0000313" key="3">
    <source>
        <dbReference type="Proteomes" id="UP000095597"/>
    </source>
</evidence>
<reference evidence="2 3" key="1">
    <citation type="submission" date="2015-09" db="EMBL/GenBank/DDBJ databases">
        <authorList>
            <consortium name="Pathogen Informatics"/>
        </authorList>
    </citation>
    <scope>NUCLEOTIDE SEQUENCE [LARGE SCALE GENOMIC DNA]</scope>
    <source>
        <strain evidence="2 3">2789STDY5834961</strain>
    </source>
</reference>
<evidence type="ECO:0000313" key="2">
    <source>
        <dbReference type="EMBL" id="CUM86796.1"/>
    </source>
</evidence>
<feature type="coiled-coil region" evidence="1">
    <location>
        <begin position="27"/>
        <end position="54"/>
    </location>
</feature>
<accession>A0A173S9V7</accession>